<protein>
    <submittedName>
        <fullName evidence="1">Uncharacterized protein</fullName>
    </submittedName>
</protein>
<sequence>MFFEILDDKIELPYKKLKAVSSGPTVLIGVSGCGKTATCYHLCRTRFALYFDCYASNNMMYLLQKIAQIVPTEKSEETQWQFENKTRHYISCLLLSRLLVLDYLLSKDPLLCSFDWLKYQLSSRTE</sequence>
<dbReference type="AlphaFoldDB" id="A0AAD5XRC4"/>
<dbReference type="InterPro" id="IPR027417">
    <property type="entry name" value="P-loop_NTPase"/>
</dbReference>
<evidence type="ECO:0000313" key="2">
    <source>
        <dbReference type="Proteomes" id="UP001211065"/>
    </source>
</evidence>
<accession>A0AAD5XRC4</accession>
<dbReference type="Proteomes" id="UP001211065">
    <property type="component" value="Unassembled WGS sequence"/>
</dbReference>
<dbReference type="SUPFAM" id="SSF52540">
    <property type="entry name" value="P-loop containing nucleoside triphosphate hydrolases"/>
    <property type="match status" value="1"/>
</dbReference>
<keyword evidence="2" id="KW-1185">Reference proteome</keyword>
<name>A0AAD5XRC4_9FUNG</name>
<gene>
    <name evidence="1" type="ORF">HK099_003194</name>
</gene>
<proteinExistence type="predicted"/>
<feature type="non-terminal residue" evidence="1">
    <location>
        <position position="126"/>
    </location>
</feature>
<comment type="caution">
    <text evidence="1">The sequence shown here is derived from an EMBL/GenBank/DDBJ whole genome shotgun (WGS) entry which is preliminary data.</text>
</comment>
<reference evidence="1" key="1">
    <citation type="submission" date="2020-05" db="EMBL/GenBank/DDBJ databases">
        <title>Phylogenomic resolution of chytrid fungi.</title>
        <authorList>
            <person name="Stajich J.E."/>
            <person name="Amses K."/>
            <person name="Simmons R."/>
            <person name="Seto K."/>
            <person name="Myers J."/>
            <person name="Bonds A."/>
            <person name="Quandt C.A."/>
            <person name="Barry K."/>
            <person name="Liu P."/>
            <person name="Grigoriev I."/>
            <person name="Longcore J.E."/>
            <person name="James T.Y."/>
        </authorList>
    </citation>
    <scope>NUCLEOTIDE SEQUENCE</scope>
    <source>
        <strain evidence="1">JEL0476</strain>
    </source>
</reference>
<dbReference type="EMBL" id="JADGJW010002126">
    <property type="protein sequence ID" value="KAJ3199385.1"/>
    <property type="molecule type" value="Genomic_DNA"/>
</dbReference>
<organism evidence="1 2">
    <name type="scientific">Clydaea vesicula</name>
    <dbReference type="NCBI Taxonomy" id="447962"/>
    <lineage>
        <taxon>Eukaryota</taxon>
        <taxon>Fungi</taxon>
        <taxon>Fungi incertae sedis</taxon>
        <taxon>Chytridiomycota</taxon>
        <taxon>Chytridiomycota incertae sedis</taxon>
        <taxon>Chytridiomycetes</taxon>
        <taxon>Lobulomycetales</taxon>
        <taxon>Lobulomycetaceae</taxon>
        <taxon>Clydaea</taxon>
    </lineage>
</organism>
<evidence type="ECO:0000313" key="1">
    <source>
        <dbReference type="EMBL" id="KAJ3199385.1"/>
    </source>
</evidence>